<feature type="compositionally biased region" description="Basic and acidic residues" evidence="2">
    <location>
        <begin position="30"/>
        <end position="40"/>
    </location>
</feature>
<dbReference type="Proteomes" id="UP000504603">
    <property type="component" value="Unplaced"/>
</dbReference>
<feature type="compositionally biased region" description="Basic residues" evidence="2">
    <location>
        <begin position="53"/>
        <end position="62"/>
    </location>
</feature>
<accession>A0A6J1C6G5</accession>
<dbReference type="PANTHER" id="PTHR35358">
    <property type="entry name" value="OS06G0711100 PROTEIN"/>
    <property type="match status" value="1"/>
</dbReference>
<dbReference type="Pfam" id="PF05278">
    <property type="entry name" value="PEARLI-4"/>
    <property type="match status" value="1"/>
</dbReference>
<evidence type="ECO:0000313" key="4">
    <source>
        <dbReference type="RefSeq" id="XP_022136022.1"/>
    </source>
</evidence>
<feature type="region of interest" description="Disordered" evidence="2">
    <location>
        <begin position="170"/>
        <end position="191"/>
    </location>
</feature>
<dbReference type="AlphaFoldDB" id="A0A6J1C6G5"/>
<feature type="coiled-coil region" evidence="1">
    <location>
        <begin position="328"/>
        <end position="397"/>
    </location>
</feature>
<sequence>MAERRKVRPDCIYGSNPFHECSEYCIRKTAESKAEKDRKSRAGSFRLDISKSFGRKKGSRPKPPKEVDGRRYSSTVSTEAGSLNSRVSPKKPLESRNGGHISPAKRFYSDEIHPEDPTLSAEQHDSSRISSYESLIMPEYPEDVLNKSAMRIPPPTTINKNGDVNHETLLKEDLTPNGDNTKEDYPKASRESSFSLSGLEQTLVDSDEGEIESVNSELCVPVGKYNVKASFSPILTLVFDKYGDIAATCNLESVSMRSYYLECVCYVIQELQSTEFHQLTKSKVKELQAILKDVESSQMDVGWLRSRLNEIAQAVELRSQNRTVEAAKADCEHDLESTKKELESQMEDLARKEKELSDAKSQVAETRARLSELEVKSSQLKDMITSLNSKVENLRCKSFSDDLL</sequence>
<dbReference type="GeneID" id="111007821"/>
<protein>
    <submittedName>
        <fullName evidence="4 5">Uncharacterized protein LOC111007821 isoform X1</fullName>
    </submittedName>
</protein>
<keyword evidence="1" id="KW-0175">Coiled coil</keyword>
<dbReference type="KEGG" id="mcha:111007821"/>
<dbReference type="RefSeq" id="XP_022136022.1">
    <property type="nucleotide sequence ID" value="XM_022280330.1"/>
</dbReference>
<dbReference type="OrthoDB" id="1506770at2759"/>
<dbReference type="PANTHER" id="PTHR35358:SF7">
    <property type="entry name" value="EXPRESSED PROTEIN"/>
    <property type="match status" value="1"/>
</dbReference>
<feature type="compositionally biased region" description="Basic and acidic residues" evidence="2">
    <location>
        <begin position="170"/>
        <end position="190"/>
    </location>
</feature>
<dbReference type="RefSeq" id="XP_022136023.1">
    <property type="nucleotide sequence ID" value="XM_022280331.1"/>
</dbReference>
<evidence type="ECO:0000256" key="1">
    <source>
        <dbReference type="SAM" id="Coils"/>
    </source>
</evidence>
<name>A0A6J1C6G5_MOMCH</name>
<feature type="compositionally biased region" description="Basic and acidic residues" evidence="2">
    <location>
        <begin position="107"/>
        <end position="127"/>
    </location>
</feature>
<gene>
    <name evidence="4 5" type="primary">LOC111007821</name>
</gene>
<proteinExistence type="predicted"/>
<reference evidence="4 5" key="1">
    <citation type="submission" date="2025-04" db="UniProtKB">
        <authorList>
            <consortium name="RefSeq"/>
        </authorList>
    </citation>
    <scope>IDENTIFICATION</scope>
    <source>
        <strain evidence="4 5">OHB3-1</strain>
    </source>
</reference>
<feature type="region of interest" description="Disordered" evidence="2">
    <location>
        <begin position="30"/>
        <end position="127"/>
    </location>
</feature>
<feature type="compositionally biased region" description="Polar residues" evidence="2">
    <location>
        <begin position="72"/>
        <end position="87"/>
    </location>
</feature>
<evidence type="ECO:0000313" key="5">
    <source>
        <dbReference type="RefSeq" id="XP_022136023.1"/>
    </source>
</evidence>
<keyword evidence="3" id="KW-1185">Reference proteome</keyword>
<evidence type="ECO:0000313" key="3">
    <source>
        <dbReference type="Proteomes" id="UP000504603"/>
    </source>
</evidence>
<dbReference type="InterPro" id="IPR007942">
    <property type="entry name" value="PLipase-like"/>
</dbReference>
<evidence type="ECO:0000256" key="2">
    <source>
        <dbReference type="SAM" id="MobiDB-lite"/>
    </source>
</evidence>
<organism evidence="3 5">
    <name type="scientific">Momordica charantia</name>
    <name type="common">Bitter gourd</name>
    <name type="synonym">Balsam pear</name>
    <dbReference type="NCBI Taxonomy" id="3673"/>
    <lineage>
        <taxon>Eukaryota</taxon>
        <taxon>Viridiplantae</taxon>
        <taxon>Streptophyta</taxon>
        <taxon>Embryophyta</taxon>
        <taxon>Tracheophyta</taxon>
        <taxon>Spermatophyta</taxon>
        <taxon>Magnoliopsida</taxon>
        <taxon>eudicotyledons</taxon>
        <taxon>Gunneridae</taxon>
        <taxon>Pentapetalae</taxon>
        <taxon>rosids</taxon>
        <taxon>fabids</taxon>
        <taxon>Cucurbitales</taxon>
        <taxon>Cucurbitaceae</taxon>
        <taxon>Momordiceae</taxon>
        <taxon>Momordica</taxon>
    </lineage>
</organism>